<comment type="caution">
    <text evidence="3">The sequence shown here is derived from an EMBL/GenBank/DDBJ whole genome shotgun (WGS) entry which is preliminary data.</text>
</comment>
<reference evidence="3 4" key="1">
    <citation type="journal article" date="2020" name="ISME J.">
        <title>Comparative genomics reveals insights into cyanobacterial evolution and habitat adaptation.</title>
        <authorList>
            <person name="Chen M.Y."/>
            <person name="Teng W.K."/>
            <person name="Zhao L."/>
            <person name="Hu C.X."/>
            <person name="Zhou Y.K."/>
            <person name="Han B.P."/>
            <person name="Song L.R."/>
            <person name="Shu W.S."/>
        </authorList>
    </citation>
    <scope>NUCLEOTIDE SEQUENCE [LARGE SCALE GENOMIC DNA]</scope>
    <source>
        <strain evidence="3 4">FACHB-838</strain>
    </source>
</reference>
<evidence type="ECO:0000256" key="2">
    <source>
        <dbReference type="SAM" id="SignalP"/>
    </source>
</evidence>
<feature type="chain" id="PRO_5046580539" description="TrbG/VirB9 family P-type conjugative transfer protein" evidence="2">
    <location>
        <begin position="22"/>
        <end position="266"/>
    </location>
</feature>
<feature type="region of interest" description="Disordered" evidence="1">
    <location>
        <begin position="150"/>
        <end position="178"/>
    </location>
</feature>
<accession>A0ABR8E5K8</accession>
<organism evidence="3 4">
    <name type="scientific">Nostoc flagelliforme FACHB-838</name>
    <dbReference type="NCBI Taxonomy" id="2692904"/>
    <lineage>
        <taxon>Bacteria</taxon>
        <taxon>Bacillati</taxon>
        <taxon>Cyanobacteriota</taxon>
        <taxon>Cyanophyceae</taxon>
        <taxon>Nostocales</taxon>
        <taxon>Nostocaceae</taxon>
        <taxon>Nostoc</taxon>
    </lineage>
</organism>
<gene>
    <name evidence="3" type="ORF">H6G97_46710</name>
</gene>
<feature type="compositionally biased region" description="Polar residues" evidence="1">
    <location>
        <begin position="164"/>
        <end position="178"/>
    </location>
</feature>
<sequence length="266" mass="28941">MKRVLVLAATLLLINSSQALAGSYRIIYSQDVEVNSIELKVWKGYGLTINLMSTGEVIKQVWIGDPTRFAFTSNGNLCPKGGDDPDCAGGKATVLFLRQINPIKFPALASSKDGSTQITVLTNQKQYQFKLTPATGEPSYTSLVIKPDSDKPEPLLVANPPASPQTRQQTSPPESSTVFKSQPLAVVYNNNSKLTPGMILQRNDANALVYGLAIAGRNGQVKPNSTTWKKVQDAIRLLRQGKSKEEAISLSGVDAKVFHQLIEWGR</sequence>
<proteinExistence type="predicted"/>
<keyword evidence="2" id="KW-0732">Signal</keyword>
<dbReference type="Proteomes" id="UP000623440">
    <property type="component" value="Unassembled WGS sequence"/>
</dbReference>
<dbReference type="RefSeq" id="WP_190947108.1">
    <property type="nucleotide sequence ID" value="NZ_JACJSI010000445.1"/>
</dbReference>
<evidence type="ECO:0000313" key="4">
    <source>
        <dbReference type="Proteomes" id="UP000623440"/>
    </source>
</evidence>
<evidence type="ECO:0008006" key="5">
    <source>
        <dbReference type="Google" id="ProtNLM"/>
    </source>
</evidence>
<evidence type="ECO:0000313" key="3">
    <source>
        <dbReference type="EMBL" id="MBD2536381.1"/>
    </source>
</evidence>
<protein>
    <recommendedName>
        <fullName evidence="5">TrbG/VirB9 family P-type conjugative transfer protein</fullName>
    </recommendedName>
</protein>
<name>A0ABR8E5K8_9NOSO</name>
<keyword evidence="4" id="KW-1185">Reference proteome</keyword>
<feature type="signal peptide" evidence="2">
    <location>
        <begin position="1"/>
        <end position="21"/>
    </location>
</feature>
<evidence type="ECO:0000256" key="1">
    <source>
        <dbReference type="SAM" id="MobiDB-lite"/>
    </source>
</evidence>
<dbReference type="EMBL" id="JACJSI010000445">
    <property type="protein sequence ID" value="MBD2536381.1"/>
    <property type="molecule type" value="Genomic_DNA"/>
</dbReference>